<reference evidence="2 3" key="1">
    <citation type="submission" date="2013-08" db="EMBL/GenBank/DDBJ databases">
        <authorList>
            <person name="Weinstock G."/>
            <person name="Sodergren E."/>
            <person name="Wylie T."/>
            <person name="Fulton L."/>
            <person name="Fulton R."/>
            <person name="Fronick C."/>
            <person name="O'Laughlin M."/>
            <person name="Godfrey J."/>
            <person name="Miner T."/>
            <person name="Herter B."/>
            <person name="Appelbaum E."/>
            <person name="Cordes M."/>
            <person name="Lek S."/>
            <person name="Wollam A."/>
            <person name="Pepin K.H."/>
            <person name="Palsikar V.B."/>
            <person name="Mitreva M."/>
            <person name="Wilson R.K."/>
        </authorList>
    </citation>
    <scope>NUCLEOTIDE SEQUENCE [LARGE SCALE GENOMIC DNA]</scope>
    <source>
        <strain evidence="2 3">ATCC 14665</strain>
    </source>
</reference>
<name>U2RKC7_LEIAQ</name>
<evidence type="ECO:0000313" key="2">
    <source>
        <dbReference type="EMBL" id="ERK69346.1"/>
    </source>
</evidence>
<evidence type="ECO:0000313" key="3">
    <source>
        <dbReference type="Proteomes" id="UP000016605"/>
    </source>
</evidence>
<dbReference type="SUPFAM" id="SSF53067">
    <property type="entry name" value="Actin-like ATPase domain"/>
    <property type="match status" value="1"/>
</dbReference>
<sequence length="61" mass="5798">MNLGPIGYAVGVDLGGTKTAAGLVAADGSVLLRREVPTPAAAGPEAVLATVIGLAAEVIAA</sequence>
<dbReference type="RefSeq" id="WP_021765098.1">
    <property type="nucleotide sequence ID" value="NZ_KI272657.1"/>
</dbReference>
<dbReference type="EMBL" id="AWVQ01000736">
    <property type="protein sequence ID" value="ERK69346.1"/>
    <property type="molecule type" value="Genomic_DNA"/>
</dbReference>
<dbReference type="Pfam" id="PF00480">
    <property type="entry name" value="ROK"/>
    <property type="match status" value="1"/>
</dbReference>
<dbReference type="InterPro" id="IPR000600">
    <property type="entry name" value="ROK"/>
</dbReference>
<organism evidence="2 3">
    <name type="scientific">Leifsonia aquatica ATCC 14665</name>
    <dbReference type="NCBI Taxonomy" id="1358026"/>
    <lineage>
        <taxon>Bacteria</taxon>
        <taxon>Bacillati</taxon>
        <taxon>Actinomycetota</taxon>
        <taxon>Actinomycetes</taxon>
        <taxon>Micrococcales</taxon>
        <taxon>Microbacteriaceae</taxon>
        <taxon>Leifsonia</taxon>
    </lineage>
</organism>
<proteinExistence type="inferred from homology"/>
<feature type="non-terminal residue" evidence="2">
    <location>
        <position position="61"/>
    </location>
</feature>
<comment type="similarity">
    <text evidence="1">Belongs to the ROK (NagC/XylR) family.</text>
</comment>
<dbReference type="HOGENOM" id="CLU_2928059_0_0_11"/>
<dbReference type="Proteomes" id="UP000016605">
    <property type="component" value="Unassembled WGS sequence"/>
</dbReference>
<evidence type="ECO:0008006" key="4">
    <source>
        <dbReference type="Google" id="ProtNLM"/>
    </source>
</evidence>
<dbReference type="OrthoDB" id="8772678at2"/>
<gene>
    <name evidence="2" type="ORF">N136_04331</name>
</gene>
<protein>
    <recommendedName>
        <fullName evidence="4">ROK family protein</fullName>
    </recommendedName>
</protein>
<dbReference type="Gene3D" id="3.30.420.40">
    <property type="match status" value="1"/>
</dbReference>
<dbReference type="AlphaFoldDB" id="U2RKC7"/>
<accession>U2RKC7</accession>
<dbReference type="InterPro" id="IPR043129">
    <property type="entry name" value="ATPase_NBD"/>
</dbReference>
<evidence type="ECO:0000256" key="1">
    <source>
        <dbReference type="ARBA" id="ARBA00006479"/>
    </source>
</evidence>
<comment type="caution">
    <text evidence="2">The sequence shown here is derived from an EMBL/GenBank/DDBJ whole genome shotgun (WGS) entry which is preliminary data.</text>
</comment>